<name>A0A8H7PVA0_MORIS</name>
<feature type="region of interest" description="Disordered" evidence="1">
    <location>
        <begin position="1"/>
        <end position="129"/>
    </location>
</feature>
<sequence length="165" mass="17874">MLSSPPQPNTGSDSNHAPSSTTDGYNNSSDNELYQQQHQHESFPEIYRSTLTDVPPHSFGCSDATDFSFMKHWPSGSLHGDADDDQSMTKHSSKLSESQDASATASSGPGSGDMLSDEDRERLGSIQRGENTAIVGWLKTIGNHKSHQGQANPKGTYPEMLDLGY</sequence>
<keyword evidence="3" id="KW-1185">Reference proteome</keyword>
<dbReference type="EMBL" id="JAEPQZ010000005">
    <property type="protein sequence ID" value="KAG2180873.1"/>
    <property type="molecule type" value="Genomic_DNA"/>
</dbReference>
<proteinExistence type="predicted"/>
<dbReference type="OrthoDB" id="10583449at2759"/>
<reference evidence="2" key="1">
    <citation type="submission" date="2020-12" db="EMBL/GenBank/DDBJ databases">
        <title>Metabolic potential, ecology and presence of endohyphal bacteria is reflected in genomic diversity of Mucoromycotina.</title>
        <authorList>
            <person name="Muszewska A."/>
            <person name="Okrasinska A."/>
            <person name="Steczkiewicz K."/>
            <person name="Drgas O."/>
            <person name="Orlowska M."/>
            <person name="Perlinska-Lenart U."/>
            <person name="Aleksandrzak-Piekarczyk T."/>
            <person name="Szatraj K."/>
            <person name="Zielenkiewicz U."/>
            <person name="Pilsyk S."/>
            <person name="Malc E."/>
            <person name="Mieczkowski P."/>
            <person name="Kruszewska J.S."/>
            <person name="Biernat P."/>
            <person name="Pawlowska J."/>
        </authorList>
    </citation>
    <scope>NUCLEOTIDE SEQUENCE</scope>
    <source>
        <strain evidence="2">WA0000067209</strain>
    </source>
</reference>
<protein>
    <submittedName>
        <fullName evidence="2">Uncharacterized protein</fullName>
    </submittedName>
</protein>
<evidence type="ECO:0000313" key="2">
    <source>
        <dbReference type="EMBL" id="KAG2180873.1"/>
    </source>
</evidence>
<organism evidence="2 3">
    <name type="scientific">Mortierella isabellina</name>
    <name type="common">Filamentous fungus</name>
    <name type="synonym">Umbelopsis isabellina</name>
    <dbReference type="NCBI Taxonomy" id="91625"/>
    <lineage>
        <taxon>Eukaryota</taxon>
        <taxon>Fungi</taxon>
        <taxon>Fungi incertae sedis</taxon>
        <taxon>Mucoromycota</taxon>
        <taxon>Mucoromycotina</taxon>
        <taxon>Umbelopsidomycetes</taxon>
        <taxon>Umbelopsidales</taxon>
        <taxon>Umbelopsidaceae</taxon>
        <taxon>Umbelopsis</taxon>
    </lineage>
</organism>
<gene>
    <name evidence="2" type="ORF">INT43_008452</name>
</gene>
<accession>A0A8H7PVA0</accession>
<comment type="caution">
    <text evidence="2">The sequence shown here is derived from an EMBL/GenBank/DDBJ whole genome shotgun (WGS) entry which is preliminary data.</text>
</comment>
<evidence type="ECO:0000313" key="3">
    <source>
        <dbReference type="Proteomes" id="UP000654370"/>
    </source>
</evidence>
<feature type="region of interest" description="Disordered" evidence="1">
    <location>
        <begin position="142"/>
        <end position="165"/>
    </location>
</feature>
<feature type="compositionally biased region" description="Polar residues" evidence="1">
    <location>
        <begin position="9"/>
        <end position="37"/>
    </location>
</feature>
<dbReference type="Proteomes" id="UP000654370">
    <property type="component" value="Unassembled WGS sequence"/>
</dbReference>
<evidence type="ECO:0000256" key="1">
    <source>
        <dbReference type="SAM" id="MobiDB-lite"/>
    </source>
</evidence>
<dbReference type="AlphaFoldDB" id="A0A8H7PVA0"/>